<evidence type="ECO:0000313" key="1">
    <source>
        <dbReference type="EMBL" id="CCF83928.1"/>
    </source>
</evidence>
<accession>I4EGW6</accession>
<dbReference type="RefSeq" id="WP_008477658.1">
    <property type="nucleotide sequence ID" value="NZ_CAGS01000207.1"/>
</dbReference>
<protein>
    <submittedName>
        <fullName evidence="1">Uncharacterized protein</fullName>
    </submittedName>
</protein>
<keyword evidence="2" id="KW-1185">Reference proteome</keyword>
<dbReference type="AlphaFoldDB" id="I4EGW6"/>
<dbReference type="EMBL" id="CAGS01000207">
    <property type="protein sequence ID" value="CCF83928.1"/>
    <property type="molecule type" value="Genomic_DNA"/>
</dbReference>
<evidence type="ECO:0000313" key="2">
    <source>
        <dbReference type="Proteomes" id="UP000004221"/>
    </source>
</evidence>
<reference evidence="1 2" key="1">
    <citation type="journal article" date="2012" name="ISME J.">
        <title>Nitrification expanded: discovery, physiology and genomics of a nitrite-oxidizing bacterium from the phylum Chloroflexi.</title>
        <authorList>
            <person name="Sorokin D.Y."/>
            <person name="Lucker S."/>
            <person name="Vejmelkova D."/>
            <person name="Kostrikina N.A."/>
            <person name="Kleerebezem R."/>
            <person name="Rijpstra W.I."/>
            <person name="Damste J.S."/>
            <person name="Le Paslier D."/>
            <person name="Muyzer G."/>
            <person name="Wagner M."/>
            <person name="van Loosdrecht M.C."/>
            <person name="Daims H."/>
        </authorList>
    </citation>
    <scope>NUCLEOTIDE SEQUENCE [LARGE SCALE GENOMIC DNA]</scope>
    <source>
        <strain evidence="2">none</strain>
    </source>
</reference>
<proteinExistence type="predicted"/>
<dbReference type="Proteomes" id="UP000004221">
    <property type="component" value="Unassembled WGS sequence"/>
</dbReference>
<name>I4EGW6_9BACT</name>
<sequence>MQVSIVIFSQDGVVQDAAVFRSEADAKEHITYEAVKELERLAQTNGDQEAAQLAQRIRAKATAEEAYELALHWFADHEQLVSYLITTELQ</sequence>
<comment type="caution">
    <text evidence="1">The sequence shown here is derived from an EMBL/GenBank/DDBJ whole genome shotgun (WGS) entry which is preliminary data.</text>
</comment>
<organism evidence="1 2">
    <name type="scientific">Nitrolancea hollandica Lb</name>
    <dbReference type="NCBI Taxonomy" id="1129897"/>
    <lineage>
        <taxon>Bacteria</taxon>
        <taxon>Pseudomonadati</taxon>
        <taxon>Thermomicrobiota</taxon>
        <taxon>Thermomicrobia</taxon>
        <taxon>Sphaerobacterales</taxon>
        <taxon>Sphaerobacterineae</taxon>
        <taxon>Sphaerobacteraceae</taxon>
        <taxon>Nitrolancea</taxon>
    </lineage>
</organism>
<gene>
    <name evidence="1" type="ORF">NITHO_2850010</name>
</gene>